<feature type="compositionally biased region" description="Basic and acidic residues" evidence="1">
    <location>
        <begin position="417"/>
        <end position="432"/>
    </location>
</feature>
<evidence type="ECO:0000256" key="1">
    <source>
        <dbReference type="SAM" id="MobiDB-lite"/>
    </source>
</evidence>
<proteinExistence type="predicted"/>
<keyword evidence="3" id="KW-1185">Reference proteome</keyword>
<feature type="compositionally biased region" description="Basic and acidic residues" evidence="1">
    <location>
        <begin position="448"/>
        <end position="473"/>
    </location>
</feature>
<organism evidence="2 3">
    <name type="scientific">Lepeophtheirus salmonis</name>
    <name type="common">Salmon louse</name>
    <name type="synonym">Caligus salmonis</name>
    <dbReference type="NCBI Taxonomy" id="72036"/>
    <lineage>
        <taxon>Eukaryota</taxon>
        <taxon>Metazoa</taxon>
        <taxon>Ecdysozoa</taxon>
        <taxon>Arthropoda</taxon>
        <taxon>Crustacea</taxon>
        <taxon>Multicrustacea</taxon>
        <taxon>Hexanauplia</taxon>
        <taxon>Copepoda</taxon>
        <taxon>Siphonostomatoida</taxon>
        <taxon>Caligidae</taxon>
        <taxon>Lepeophtheirus</taxon>
    </lineage>
</organism>
<feature type="compositionally biased region" description="Basic residues" evidence="1">
    <location>
        <begin position="799"/>
        <end position="808"/>
    </location>
</feature>
<feature type="region of interest" description="Disordered" evidence="1">
    <location>
        <begin position="415"/>
        <end position="473"/>
    </location>
</feature>
<feature type="region of interest" description="Disordered" evidence="1">
    <location>
        <begin position="624"/>
        <end position="687"/>
    </location>
</feature>
<feature type="region of interest" description="Disordered" evidence="1">
    <location>
        <begin position="788"/>
        <end position="822"/>
    </location>
</feature>
<reference evidence="2" key="1">
    <citation type="submission" date="2021-02" db="EMBL/GenBank/DDBJ databases">
        <authorList>
            <person name="Bekaert M."/>
        </authorList>
    </citation>
    <scope>NUCLEOTIDE SEQUENCE</scope>
    <source>
        <strain evidence="2">IoA-00</strain>
    </source>
</reference>
<evidence type="ECO:0000313" key="2">
    <source>
        <dbReference type="EMBL" id="CAF2775702.1"/>
    </source>
</evidence>
<sequence>MSGFKFTIDVNSPDRSRYFQDSNAGDQFRLAIVKIFTPNIGVVSAWLFHRGAFLMNFESGMEVAEIPKDIVSTDISPNSEDRNGGDPTDVVSGEDIVIEKARSEERIGEHDVRKPHSRKDWNTPWIRKDGKGLKKIFRNVHGIDPVAAPVKTSHNHFYSEPHSLLGPEPEPIPLEKLEEMREAISRTHELQRSEKRREEESLRTHRRVDFEESDPRETGFEIMKQESHEKGSESYCQVEKSQSTFGSQQFEQQQMEMTSPTPVCPEAEFCEGSEPPELEEIYDSHNHIQEGGEGIPSSVSNSENILYDVQEEGSLDHKEEREQQHDHLENLQSYLDLEELKKSMEKFTSMSSGHEPSADELIQVLKNLENLASSNTPMYLALVQLIEANQSNSFNDTMNHMNEDVNLTTNEILNTQEQREDVQCEKKEGEDRSVEEEEEGRGGMPAREMNEDTENNKEEKVPKESSEAEKVQDEVSIIQEQEDISMKKEKDPADLMERIAVKKQEVRRRVHAEPRKIRIVAGSQHRASWPCAPNVTNTTCPKVIEVILGETEEDSFSNRKEVAEKSWFKNTLTSSLGMIHFILSYLRILSTHGRAPSALSLTTCIAMRVEILMTRVYHGPVSLRHVPDSQKRKKPSKTESTTAPWVGTLRHVKATNNPPKKFTKPQFKRYPDEDAPNPFQSLRGKDARPAYPLTPAAYVNSSSKDGDELAGNANDDVDRIRANLRETRAISNALLRVLMPKLLKEHESKKILSQKIGTKENEALNDLDLNKEIDEALLGKVEDDLKSAMTAKKKSDGKSKKKKKKVTSPKKVDKPVEAVPAQ</sequence>
<evidence type="ECO:0000313" key="3">
    <source>
        <dbReference type="Proteomes" id="UP000675881"/>
    </source>
</evidence>
<protein>
    <submittedName>
        <fullName evidence="2">(salmon louse) hypothetical protein</fullName>
    </submittedName>
</protein>
<dbReference type="OrthoDB" id="10662553at2759"/>
<name>A0A7R8H012_LEPSM</name>
<dbReference type="EMBL" id="HG994580">
    <property type="protein sequence ID" value="CAF2775702.1"/>
    <property type="molecule type" value="Genomic_DNA"/>
</dbReference>
<dbReference type="AlphaFoldDB" id="A0A7R8H012"/>
<accession>A0A7R8H012</accession>
<dbReference type="Proteomes" id="UP000675881">
    <property type="component" value="Chromosome 1"/>
</dbReference>
<gene>
    <name evidence="2" type="ORF">LSAA_1062</name>
</gene>